<comment type="caution">
    <text evidence="1">The sequence shown here is derived from an EMBL/GenBank/DDBJ whole genome shotgun (WGS) entry which is preliminary data.</text>
</comment>
<evidence type="ECO:0008006" key="3">
    <source>
        <dbReference type="Google" id="ProtNLM"/>
    </source>
</evidence>
<dbReference type="AlphaFoldDB" id="A0A401H2N3"/>
<organism evidence="1 2">
    <name type="scientific">Sparassis crispa</name>
    <dbReference type="NCBI Taxonomy" id="139825"/>
    <lineage>
        <taxon>Eukaryota</taxon>
        <taxon>Fungi</taxon>
        <taxon>Dikarya</taxon>
        <taxon>Basidiomycota</taxon>
        <taxon>Agaricomycotina</taxon>
        <taxon>Agaricomycetes</taxon>
        <taxon>Polyporales</taxon>
        <taxon>Sparassidaceae</taxon>
        <taxon>Sparassis</taxon>
    </lineage>
</organism>
<gene>
    <name evidence="1" type="ORF">SCP_1400250</name>
</gene>
<dbReference type="Pfam" id="PF11937">
    <property type="entry name" value="DUF3455"/>
    <property type="match status" value="1"/>
</dbReference>
<reference evidence="1 2" key="1">
    <citation type="journal article" date="2018" name="Sci. Rep.">
        <title>Genome sequence of the cauliflower mushroom Sparassis crispa (Hanabiratake) and its association with beneficial usage.</title>
        <authorList>
            <person name="Kiyama R."/>
            <person name="Furutani Y."/>
            <person name="Kawaguchi K."/>
            <person name="Nakanishi T."/>
        </authorList>
    </citation>
    <scope>NUCLEOTIDE SEQUENCE [LARGE SCALE GENOMIC DNA]</scope>
</reference>
<dbReference type="GeneID" id="38785537"/>
<evidence type="ECO:0000313" key="2">
    <source>
        <dbReference type="Proteomes" id="UP000287166"/>
    </source>
</evidence>
<dbReference type="EMBL" id="BFAD01000014">
    <property type="protein sequence ID" value="GBE88620.1"/>
    <property type="molecule type" value="Genomic_DNA"/>
</dbReference>
<dbReference type="PANTHER" id="PTHR35567:SF1">
    <property type="entry name" value="CONSERVED FUNGAL PROTEIN (AFU_ORTHOLOGUE AFUA_1G14230)"/>
    <property type="match status" value="1"/>
</dbReference>
<dbReference type="InterPro" id="IPR021851">
    <property type="entry name" value="DUF3455"/>
</dbReference>
<sequence length="243" mass="25732">MVALGLSHATRALFASGASSFLGTPSAGCDISSYIPSLPSNQTQLVIPPAVSPSHIGLAFGVQNYTCSSSNTFTNVGAVAELFDVSCVVNESFFQSLPNMLYNAWTSLDDGFTILDIIDILHFANPPEVLAQHYFVPNPVTGSGLSPKWDFTSSGFFEGVSNAFVIAKANGTLPSPDNSTLDITWLEVTRVEGDIASTVFRLNTIGGQPPSTCSYGQSQNISVKYTSNYLFYGGNATNATANN</sequence>
<dbReference type="InParanoid" id="A0A401H2N3"/>
<dbReference type="Proteomes" id="UP000287166">
    <property type="component" value="Unassembled WGS sequence"/>
</dbReference>
<name>A0A401H2N3_9APHY</name>
<accession>A0A401H2N3</accession>
<dbReference type="PANTHER" id="PTHR35567">
    <property type="entry name" value="MALATE DEHYDROGENASE (AFU_ORTHOLOGUE AFUA_2G13800)"/>
    <property type="match status" value="1"/>
</dbReference>
<dbReference type="RefSeq" id="XP_027619533.1">
    <property type="nucleotide sequence ID" value="XM_027763732.1"/>
</dbReference>
<keyword evidence="2" id="KW-1185">Reference proteome</keyword>
<proteinExistence type="predicted"/>
<evidence type="ECO:0000313" key="1">
    <source>
        <dbReference type="EMBL" id="GBE88620.1"/>
    </source>
</evidence>
<protein>
    <recommendedName>
        <fullName evidence="3">Malate dehydrogenase</fullName>
    </recommendedName>
</protein>
<dbReference type="OrthoDB" id="1859733at2759"/>